<dbReference type="Proteomes" id="UP000628984">
    <property type="component" value="Unassembled WGS sequence"/>
</dbReference>
<dbReference type="Pfam" id="PF10983">
    <property type="entry name" value="DUF2793"/>
    <property type="match status" value="1"/>
</dbReference>
<accession>A0A918J397</accession>
<comment type="caution">
    <text evidence="1">The sequence shown here is derived from an EMBL/GenBank/DDBJ whole genome shotgun (WGS) entry which is preliminary data.</text>
</comment>
<protein>
    <submittedName>
        <fullName evidence="1">Ribonuclease III</fullName>
    </submittedName>
</protein>
<dbReference type="EMBL" id="BMYQ01000018">
    <property type="protein sequence ID" value="GGW45065.1"/>
    <property type="molecule type" value="Genomic_DNA"/>
</dbReference>
<proteinExistence type="predicted"/>
<reference evidence="1" key="1">
    <citation type="journal article" date="2014" name="Int. J. Syst. Evol. Microbiol.">
        <title>Complete genome sequence of Corynebacterium casei LMG S-19264T (=DSM 44701T), isolated from a smear-ripened cheese.</title>
        <authorList>
            <consortium name="US DOE Joint Genome Institute (JGI-PGF)"/>
            <person name="Walter F."/>
            <person name="Albersmeier A."/>
            <person name="Kalinowski J."/>
            <person name="Ruckert C."/>
        </authorList>
    </citation>
    <scope>NUCLEOTIDE SEQUENCE</scope>
    <source>
        <strain evidence="1">KCTC 23714</strain>
    </source>
</reference>
<dbReference type="RefSeq" id="WP_189635337.1">
    <property type="nucleotide sequence ID" value="NZ_BMYQ01000018.1"/>
</dbReference>
<reference evidence="1" key="2">
    <citation type="submission" date="2020-09" db="EMBL/GenBank/DDBJ databases">
        <authorList>
            <person name="Sun Q."/>
            <person name="Kim S."/>
        </authorList>
    </citation>
    <scope>NUCLEOTIDE SEQUENCE</scope>
    <source>
        <strain evidence="1">KCTC 23714</strain>
    </source>
</reference>
<name>A0A918J397_9RHOB</name>
<dbReference type="InterPro" id="IPR021251">
    <property type="entry name" value="DUF2793"/>
</dbReference>
<organism evidence="1 2">
    <name type="scientific">Gemmobacter lanyuensis</name>
    <dbReference type="NCBI Taxonomy" id="1054497"/>
    <lineage>
        <taxon>Bacteria</taxon>
        <taxon>Pseudomonadati</taxon>
        <taxon>Pseudomonadota</taxon>
        <taxon>Alphaproteobacteria</taxon>
        <taxon>Rhodobacterales</taxon>
        <taxon>Paracoccaceae</taxon>
        <taxon>Gemmobacter</taxon>
    </lineage>
</organism>
<evidence type="ECO:0000313" key="1">
    <source>
        <dbReference type="EMBL" id="GGW45065.1"/>
    </source>
</evidence>
<gene>
    <name evidence="1" type="ORF">GCM10011452_36660</name>
</gene>
<evidence type="ECO:0000313" key="2">
    <source>
        <dbReference type="Proteomes" id="UP000628984"/>
    </source>
</evidence>
<sequence>MSDLSPNLALPFLAPAQAQKHVTHNEALQILDALAQLSVEGFGAQTPPVNPAVGQIWALGPAPMGEWAGQGGRLALRLPGAWIFLDPLEGWRAWGRAEGELRICRGGAWQRLPLENMAGLGIATPSDGTNRLSVVSAASLFSHDGAGHQMKINKAAAGQTASLLLQSNWSGRAELGLAGSDDLSVKVSADGAVWTEALVIARATGQVALPAGATIGGAVPYTRANLLGTVSQSGGVPTGAAMQRGSGANGTFSRFADGTLICVHSLTASTTAAVTWTFPSAFVAAPCVTGTVQAAVLACVTLDAAPTTTTATLSVRDKADARRADVMRLMAVGRWY</sequence>
<dbReference type="AlphaFoldDB" id="A0A918J397"/>
<keyword evidence="2" id="KW-1185">Reference proteome</keyword>